<dbReference type="Gene3D" id="3.40.50.1820">
    <property type="entry name" value="alpha/beta hydrolase"/>
    <property type="match status" value="1"/>
</dbReference>
<evidence type="ECO:0000259" key="1">
    <source>
        <dbReference type="Pfam" id="PF12262"/>
    </source>
</evidence>
<dbReference type="SUPFAM" id="SSF53474">
    <property type="entry name" value="alpha/beta-Hydrolases"/>
    <property type="match status" value="1"/>
</dbReference>
<dbReference type="PROSITE" id="PS51257">
    <property type="entry name" value="PROKAR_LIPOPROTEIN"/>
    <property type="match status" value="1"/>
</dbReference>
<dbReference type="Proteomes" id="UP000240481">
    <property type="component" value="Unassembled WGS sequence"/>
</dbReference>
<keyword evidence="3" id="KW-1185">Reference proteome</keyword>
<dbReference type="NCBIfam" id="TIGR03502">
    <property type="entry name" value="lipase_Pla1_cef"/>
    <property type="match status" value="1"/>
</dbReference>
<dbReference type="Pfam" id="PF12262">
    <property type="entry name" value="Lipase_bact_N"/>
    <property type="match status" value="1"/>
</dbReference>
<evidence type="ECO:0000313" key="3">
    <source>
        <dbReference type="Proteomes" id="UP000240481"/>
    </source>
</evidence>
<feature type="domain" description="Bacterial virulence factor lipase N-terminal" evidence="1">
    <location>
        <begin position="36"/>
        <end position="281"/>
    </location>
</feature>
<comment type="caution">
    <text evidence="2">The sequence shown here is derived from an EMBL/GenBank/DDBJ whole genome shotgun (WGS) entry which is preliminary data.</text>
</comment>
<organism evidence="2 3">
    <name type="scientific">Photobacterium swingsii</name>
    <dbReference type="NCBI Taxonomy" id="680026"/>
    <lineage>
        <taxon>Bacteria</taxon>
        <taxon>Pseudomonadati</taxon>
        <taxon>Pseudomonadota</taxon>
        <taxon>Gammaproteobacteria</taxon>
        <taxon>Vibrionales</taxon>
        <taxon>Vibrionaceae</taxon>
        <taxon>Photobacterium</taxon>
    </lineage>
</organism>
<gene>
    <name evidence="2" type="ORF">C9I94_16405</name>
</gene>
<sequence length="809" mass="85401">MEQHMKKQLLALMIASTLGLTGCGNESSVEGDSTISYEQGIQQSLKAPTKVKFQLQGAKADMPRPSFLLMDSSDGTLGLPTDNKSIADPVVAMNSTDGWSTTQPIMLSFEGNDLDPTSITTAFKLIKVSDPTTTDPAAQQPVVLKATFNPAAPDLTADYLVFVQGKSVIAQPIKPLDASSHYMFALTDDLKDVKGNKVGLSGSYASLKTKKSEPVEKLKDAQKIIHLTEGLMAATGTSADSIIYSSWFSTASAGDVMFATKAAIASTLSAFKAQQPASTVWKGTANPNNISEEKLNSLLKFDFTATQNITSALPAPLNTLGFTAYQGKLNVPYFLETEVNGKKWQSTPWQSAMPSLAILKSTLASGSDAEKAAVAAKMADLKITEDDLKKAAEGDLTTQVTLMTKLMGEKIEVGGKQLDANREITRYSPIPQLKSVQTIDYLLILPKAGVCADDTNVPVTIYQHGITSVKENIYGLAPTLSTTQCTALMAIDLPLHGSRNLSDGTVTDGANADVYMNLSYLPVGRDNLRQSVADQISLRAALGSVIATKLAGNPVPAPFDKLTFGTSGVGFLGHSLGAITGIDFTAVTNRKLSPDPAVEDGMFKISRAQYANPGAGIPYLLLNSTAFGGTVKDGVLTTIPDYKTYKEAKCGSSTSAKCVSDFYDSLSAAKKAEIDGLFTQFAYAAQTVLDSVDPINHIGNIDTSIPVLINVVKDDEVIPNALSLASSKPYSPFGGTMPLIAGFEQLSTAGQTSTSPRAATLFNAGTHSSLLTPAGGSVAVTAEMQKQTASFITTGKATVTDDTVLFTTP</sequence>
<reference evidence="2 3" key="1">
    <citation type="submission" date="2018-01" db="EMBL/GenBank/DDBJ databases">
        <title>Whole genome sequencing of Histamine producing bacteria.</title>
        <authorList>
            <person name="Butler K."/>
        </authorList>
    </citation>
    <scope>NUCLEOTIDE SEQUENCE [LARGE SCALE GENOMIC DNA]</scope>
    <source>
        <strain evidence="2 3">DSM 24669</strain>
    </source>
</reference>
<dbReference type="AlphaFoldDB" id="A0A2T3P3V4"/>
<dbReference type="EMBL" id="PYLZ01000009">
    <property type="protein sequence ID" value="PSW23205.1"/>
    <property type="molecule type" value="Genomic_DNA"/>
</dbReference>
<proteinExistence type="predicted"/>
<evidence type="ECO:0000313" key="2">
    <source>
        <dbReference type="EMBL" id="PSW23205.1"/>
    </source>
</evidence>
<accession>A0A2T3P3V4</accession>
<dbReference type="InterPro" id="IPR029058">
    <property type="entry name" value="AB_hydrolase_fold"/>
</dbReference>
<name>A0A2T3P3V4_9GAMM</name>
<dbReference type="InterPro" id="IPR025920">
    <property type="entry name" value="Lipase_bact_N"/>
</dbReference>
<dbReference type="InterPro" id="IPR020009">
    <property type="entry name" value="VolA/Pla-1/cef"/>
</dbReference>
<dbReference type="STRING" id="680026.AB733_13025"/>
<protein>
    <submittedName>
        <fullName evidence="2">Lipase</fullName>
    </submittedName>
</protein>